<feature type="transmembrane region" description="Helical" evidence="1">
    <location>
        <begin position="185"/>
        <end position="208"/>
    </location>
</feature>
<dbReference type="EMBL" id="MPUH01000706">
    <property type="protein sequence ID" value="OMJ75175.1"/>
    <property type="molecule type" value="Genomic_DNA"/>
</dbReference>
<keyword evidence="1" id="KW-0472">Membrane</keyword>
<dbReference type="Proteomes" id="UP000187209">
    <property type="component" value="Unassembled WGS sequence"/>
</dbReference>
<organism evidence="2 3">
    <name type="scientific">Stentor coeruleus</name>
    <dbReference type="NCBI Taxonomy" id="5963"/>
    <lineage>
        <taxon>Eukaryota</taxon>
        <taxon>Sar</taxon>
        <taxon>Alveolata</taxon>
        <taxon>Ciliophora</taxon>
        <taxon>Postciliodesmatophora</taxon>
        <taxon>Heterotrichea</taxon>
        <taxon>Heterotrichida</taxon>
        <taxon>Stentoridae</taxon>
        <taxon>Stentor</taxon>
    </lineage>
</organism>
<evidence type="ECO:0000256" key="1">
    <source>
        <dbReference type="SAM" id="Phobius"/>
    </source>
</evidence>
<keyword evidence="3" id="KW-1185">Reference proteome</keyword>
<evidence type="ECO:0000313" key="2">
    <source>
        <dbReference type="EMBL" id="OMJ75175.1"/>
    </source>
</evidence>
<comment type="caution">
    <text evidence="2">The sequence shown here is derived from an EMBL/GenBank/DDBJ whole genome shotgun (WGS) entry which is preliminary data.</text>
</comment>
<keyword evidence="1" id="KW-0812">Transmembrane</keyword>
<accession>A0A1R2BET9</accession>
<protein>
    <submittedName>
        <fullName evidence="2">Uncharacterized protein</fullName>
    </submittedName>
</protein>
<proteinExistence type="predicted"/>
<sequence>MAEFNSNQDLDNPLLCQNDDDIDSCPICSCAALINRMVYEYNKPHNRIENIILAGFPGKCIYNYSGFLIALLAILCFVPFIGIISIILLSLLLLDLKKKYLENRKIVKKPWKNMLVIDNRPMTFFFATFTTRNLNQLYDKIPYGIPESKVDELREKIEKVLLERPIITVCSSTAKAAYKNFNSPCGAITFLTIISFITTGIAITIIYFTTKTRF</sequence>
<keyword evidence="1" id="KW-1133">Transmembrane helix</keyword>
<evidence type="ECO:0000313" key="3">
    <source>
        <dbReference type="Proteomes" id="UP000187209"/>
    </source>
</evidence>
<name>A0A1R2BET9_9CILI</name>
<dbReference type="AlphaFoldDB" id="A0A1R2BET9"/>
<feature type="transmembrane region" description="Helical" evidence="1">
    <location>
        <begin position="67"/>
        <end position="94"/>
    </location>
</feature>
<reference evidence="2 3" key="1">
    <citation type="submission" date="2016-11" db="EMBL/GenBank/DDBJ databases">
        <title>The macronuclear genome of Stentor coeruleus: a giant cell with tiny introns.</title>
        <authorList>
            <person name="Slabodnick M."/>
            <person name="Ruby J.G."/>
            <person name="Reiff S.B."/>
            <person name="Swart E.C."/>
            <person name="Gosai S."/>
            <person name="Prabakaran S."/>
            <person name="Witkowska E."/>
            <person name="Larue G.E."/>
            <person name="Fisher S."/>
            <person name="Freeman R.M."/>
            <person name="Gunawardena J."/>
            <person name="Chu W."/>
            <person name="Stover N.A."/>
            <person name="Gregory B.D."/>
            <person name="Nowacki M."/>
            <person name="Derisi J."/>
            <person name="Roy S.W."/>
            <person name="Marshall W.F."/>
            <person name="Sood P."/>
        </authorList>
    </citation>
    <scope>NUCLEOTIDE SEQUENCE [LARGE SCALE GENOMIC DNA]</scope>
    <source>
        <strain evidence="2">WM001</strain>
    </source>
</reference>
<gene>
    <name evidence="2" type="ORF">SteCoe_25759</name>
</gene>